<dbReference type="InterPro" id="IPR050190">
    <property type="entry name" value="UPF0213_domain"/>
</dbReference>
<reference evidence="3 4" key="1">
    <citation type="submission" date="2017-08" db="EMBL/GenBank/DDBJ databases">
        <title>Halomonas alkalisoli sp. nov., isolated from saline alkaline soil.</title>
        <authorList>
            <person name="Wang D."/>
            <person name="Zhang G."/>
        </authorList>
    </citation>
    <scope>NUCLEOTIDE SEQUENCE [LARGE SCALE GENOMIC DNA]</scope>
    <source>
        <strain evidence="3 4">WRN001</strain>
    </source>
</reference>
<keyword evidence="4" id="KW-1185">Reference proteome</keyword>
<organism evidence="3 4">
    <name type="scientific">Halomonas salipaludis</name>
    <dbReference type="NCBI Taxonomy" id="2032625"/>
    <lineage>
        <taxon>Bacteria</taxon>
        <taxon>Pseudomonadati</taxon>
        <taxon>Pseudomonadota</taxon>
        <taxon>Gammaproteobacteria</taxon>
        <taxon>Oceanospirillales</taxon>
        <taxon>Halomonadaceae</taxon>
        <taxon>Halomonas</taxon>
    </lineage>
</organism>
<dbReference type="EMBL" id="NSKB01000006">
    <property type="protein sequence ID" value="PAU75394.1"/>
    <property type="molecule type" value="Genomic_DNA"/>
</dbReference>
<dbReference type="AlphaFoldDB" id="A0A2A2ESE2"/>
<dbReference type="CDD" id="cd10456">
    <property type="entry name" value="GIY-YIG_UPF0213"/>
    <property type="match status" value="1"/>
</dbReference>
<evidence type="ECO:0000256" key="1">
    <source>
        <dbReference type="ARBA" id="ARBA00007435"/>
    </source>
</evidence>
<dbReference type="Gene3D" id="3.40.1440.10">
    <property type="entry name" value="GIY-YIG endonuclease"/>
    <property type="match status" value="1"/>
</dbReference>
<evidence type="ECO:0000259" key="2">
    <source>
        <dbReference type="PROSITE" id="PS50164"/>
    </source>
</evidence>
<dbReference type="Pfam" id="PF01541">
    <property type="entry name" value="GIY-YIG"/>
    <property type="match status" value="1"/>
</dbReference>
<proteinExistence type="inferred from homology"/>
<dbReference type="InterPro" id="IPR000305">
    <property type="entry name" value="GIY-YIG_endonuc"/>
</dbReference>
<comment type="caution">
    <text evidence="3">The sequence shown here is derived from an EMBL/GenBank/DDBJ whole genome shotgun (WGS) entry which is preliminary data.</text>
</comment>
<feature type="domain" description="GIY-YIG" evidence="2">
    <location>
        <begin position="26"/>
        <end position="102"/>
    </location>
</feature>
<dbReference type="PANTHER" id="PTHR34477">
    <property type="entry name" value="UPF0213 PROTEIN YHBQ"/>
    <property type="match status" value="1"/>
</dbReference>
<dbReference type="InterPro" id="IPR035901">
    <property type="entry name" value="GIY-YIG_endonuc_sf"/>
</dbReference>
<sequence length="125" mass="13715">MPTSRTATTACSRRCATSWRVSEQGPVWHLYVVETAAGALYTGISTDVTRRFAEHCSGKRGARALRGKGPLALVHQQAVGSHTEALRLEREIKRMAAPAKRRWLTKHALGLVGNVDERLPGKAKK</sequence>
<name>A0A2A2ESE2_9GAMM</name>
<accession>A0A2A2ESE2</accession>
<comment type="similarity">
    <text evidence="1">Belongs to the UPF0213 family.</text>
</comment>
<gene>
    <name evidence="3" type="ORF">CK498_15775</name>
</gene>
<evidence type="ECO:0000313" key="4">
    <source>
        <dbReference type="Proteomes" id="UP000217771"/>
    </source>
</evidence>
<dbReference type="Proteomes" id="UP000217771">
    <property type="component" value="Unassembled WGS sequence"/>
</dbReference>
<protein>
    <recommendedName>
        <fullName evidence="2">GIY-YIG domain-containing protein</fullName>
    </recommendedName>
</protein>
<dbReference type="OrthoDB" id="9797095at2"/>
<dbReference type="PROSITE" id="PS50164">
    <property type="entry name" value="GIY_YIG"/>
    <property type="match status" value="1"/>
</dbReference>
<evidence type="ECO:0000313" key="3">
    <source>
        <dbReference type="EMBL" id="PAU75394.1"/>
    </source>
</evidence>
<dbReference type="SUPFAM" id="SSF82771">
    <property type="entry name" value="GIY-YIG endonuclease"/>
    <property type="match status" value="1"/>
</dbReference>
<dbReference type="PANTHER" id="PTHR34477:SF1">
    <property type="entry name" value="UPF0213 PROTEIN YHBQ"/>
    <property type="match status" value="1"/>
</dbReference>